<dbReference type="GO" id="GO:0003700">
    <property type="term" value="F:DNA-binding transcription factor activity"/>
    <property type="evidence" value="ECO:0007669"/>
    <property type="project" value="InterPro"/>
</dbReference>
<protein>
    <recommendedName>
        <fullName evidence="8">MurR/RpiR family transcriptional regulator</fullName>
    </recommendedName>
</protein>
<organism evidence="6 7">
    <name type="scientific">Aerococcus urinaeequi</name>
    <dbReference type="NCBI Taxonomy" id="51665"/>
    <lineage>
        <taxon>Bacteria</taxon>
        <taxon>Bacillati</taxon>
        <taxon>Bacillota</taxon>
        <taxon>Bacilli</taxon>
        <taxon>Lactobacillales</taxon>
        <taxon>Aerococcaceae</taxon>
        <taxon>Aerococcus</taxon>
    </lineage>
</organism>
<dbReference type="InterPro" id="IPR001347">
    <property type="entry name" value="SIS_dom"/>
</dbReference>
<evidence type="ECO:0000313" key="6">
    <source>
        <dbReference type="EMBL" id="AMB96996.1"/>
    </source>
</evidence>
<evidence type="ECO:0008006" key="8">
    <source>
        <dbReference type="Google" id="ProtNLM"/>
    </source>
</evidence>
<dbReference type="InterPro" id="IPR009057">
    <property type="entry name" value="Homeodomain-like_sf"/>
</dbReference>
<dbReference type="InterPro" id="IPR035472">
    <property type="entry name" value="RpiR-like_SIS"/>
</dbReference>
<dbReference type="InterPro" id="IPR046348">
    <property type="entry name" value="SIS_dom_sf"/>
</dbReference>
<dbReference type="Pfam" id="PF01380">
    <property type="entry name" value="SIS"/>
    <property type="match status" value="1"/>
</dbReference>
<dbReference type="Gene3D" id="1.10.10.10">
    <property type="entry name" value="Winged helix-like DNA-binding domain superfamily/Winged helix DNA-binding domain"/>
    <property type="match status" value="1"/>
</dbReference>
<reference evidence="6 7" key="1">
    <citation type="journal article" date="2016" name="Genome Announc.">
        <title>Complete Genome Sequences of Aerococcus christensenii CCUG 28831T, Aerococcus sanguinicola CCUG 43001T, Aerococcus urinae CCUG 36881T, Aerococcus urinaeequi CCUG 28094T, Aerococcus urinaehominis CCUG 42038 BT, and Aerococcus viridans CCUG 4311T.</title>
        <authorList>
            <person name="Carkaci D."/>
            <person name="Dargis R."/>
            <person name="Nielsen X.C."/>
            <person name="Skovgaard O."/>
            <person name="Fuursted K."/>
            <person name="Christensen J.J."/>
        </authorList>
    </citation>
    <scope>NUCLEOTIDE SEQUENCE [LARGE SCALE GENOMIC DNA]</scope>
    <source>
        <strain evidence="6 7">CCUG28094</strain>
    </source>
</reference>
<gene>
    <name evidence="6" type="ORF">AWM74_01540</name>
</gene>
<name>A0AAC8WZG0_9LACT</name>
<dbReference type="InterPro" id="IPR047640">
    <property type="entry name" value="RpiR-like"/>
</dbReference>
<keyword evidence="2" id="KW-0238">DNA-binding</keyword>
<sequence length="244" mass="28035">MVKEFYTSDKSFSEMENSVLEYLKLHKSNLKQLTIQKLADETYTSKSTIFRLSKKLGFDGFTDMIYHLSKQEVSVENSNLDTYINGISEDVRKIFVQNEKALIQFGQIIQDNENAMYVIGTGYSGILGEYFYKKVLGKGELVYYSNGADSNTLFLNNLHRISHIICISKSGETEMVNNKAMIAKEHGKGVISFTHSYDNTLAKQSDIAFIVDDNQFLDRNNIYSTHFYSLLLLYLEYVIEQSFK</sequence>
<dbReference type="EMBL" id="CP014162">
    <property type="protein sequence ID" value="AMB96996.1"/>
    <property type="molecule type" value="Genomic_DNA"/>
</dbReference>
<dbReference type="Proteomes" id="UP000067698">
    <property type="component" value="Chromosome"/>
</dbReference>
<dbReference type="PROSITE" id="PS51464">
    <property type="entry name" value="SIS"/>
    <property type="match status" value="1"/>
</dbReference>
<dbReference type="AlphaFoldDB" id="A0AAC8WZG0"/>
<evidence type="ECO:0000259" key="5">
    <source>
        <dbReference type="PROSITE" id="PS51464"/>
    </source>
</evidence>
<dbReference type="InterPro" id="IPR000281">
    <property type="entry name" value="HTH_RpiR"/>
</dbReference>
<reference evidence="7" key="2">
    <citation type="submission" date="2016-01" db="EMBL/GenBank/DDBJ databases">
        <title>Six Aerococcus type strain genome sequencing and assembly using PacBio and Illumina Hiseq.</title>
        <authorList>
            <person name="Carkaci D."/>
            <person name="Dargis R."/>
            <person name="Nielsen X.C."/>
            <person name="Skovgaard O."/>
            <person name="Fuursted K."/>
            <person name="Christensen J.J."/>
        </authorList>
    </citation>
    <scope>NUCLEOTIDE SEQUENCE [LARGE SCALE GENOMIC DNA]</scope>
    <source>
        <strain evidence="7">CCUG28094</strain>
    </source>
</reference>
<evidence type="ECO:0000256" key="3">
    <source>
        <dbReference type="ARBA" id="ARBA00023163"/>
    </source>
</evidence>
<feature type="domain" description="HTH rpiR-type" evidence="4">
    <location>
        <begin position="1"/>
        <end position="75"/>
    </location>
</feature>
<dbReference type="SUPFAM" id="SSF53697">
    <property type="entry name" value="SIS domain"/>
    <property type="match status" value="1"/>
</dbReference>
<keyword evidence="3" id="KW-0804">Transcription</keyword>
<evidence type="ECO:0000259" key="4">
    <source>
        <dbReference type="PROSITE" id="PS51071"/>
    </source>
</evidence>
<dbReference type="CDD" id="cd05013">
    <property type="entry name" value="SIS_RpiR"/>
    <property type="match status" value="1"/>
</dbReference>
<evidence type="ECO:0000313" key="7">
    <source>
        <dbReference type="Proteomes" id="UP000067698"/>
    </source>
</evidence>
<dbReference type="GO" id="GO:0003677">
    <property type="term" value="F:DNA binding"/>
    <property type="evidence" value="ECO:0007669"/>
    <property type="project" value="UniProtKB-KW"/>
</dbReference>
<dbReference type="GO" id="GO:0097367">
    <property type="term" value="F:carbohydrate derivative binding"/>
    <property type="evidence" value="ECO:0007669"/>
    <property type="project" value="InterPro"/>
</dbReference>
<dbReference type="PANTHER" id="PTHR30514">
    <property type="entry name" value="GLUCOKINASE"/>
    <property type="match status" value="1"/>
</dbReference>
<proteinExistence type="predicted"/>
<accession>A0AAC8WZG0</accession>
<dbReference type="SUPFAM" id="SSF46689">
    <property type="entry name" value="Homeodomain-like"/>
    <property type="match status" value="1"/>
</dbReference>
<evidence type="ECO:0000256" key="1">
    <source>
        <dbReference type="ARBA" id="ARBA00023015"/>
    </source>
</evidence>
<dbReference type="RefSeq" id="WP_026466348.1">
    <property type="nucleotide sequence ID" value="NZ_CP014162.1"/>
</dbReference>
<dbReference type="InterPro" id="IPR036388">
    <property type="entry name" value="WH-like_DNA-bd_sf"/>
</dbReference>
<evidence type="ECO:0000256" key="2">
    <source>
        <dbReference type="ARBA" id="ARBA00023125"/>
    </source>
</evidence>
<keyword evidence="1" id="KW-0805">Transcription regulation</keyword>
<dbReference type="GeneID" id="92866230"/>
<dbReference type="Gene3D" id="3.40.50.10490">
    <property type="entry name" value="Glucose-6-phosphate isomerase like protein, domain 1"/>
    <property type="match status" value="1"/>
</dbReference>
<dbReference type="Pfam" id="PF01418">
    <property type="entry name" value="HTH_6"/>
    <property type="match status" value="1"/>
</dbReference>
<feature type="domain" description="SIS" evidence="5">
    <location>
        <begin position="105"/>
        <end position="244"/>
    </location>
</feature>
<dbReference type="PANTHER" id="PTHR30514:SF21">
    <property type="entry name" value="RPIR-FAMILY TRANSCRIPTIONAL REGULATOR"/>
    <property type="match status" value="1"/>
</dbReference>
<dbReference type="GO" id="GO:1901135">
    <property type="term" value="P:carbohydrate derivative metabolic process"/>
    <property type="evidence" value="ECO:0007669"/>
    <property type="project" value="InterPro"/>
</dbReference>
<dbReference type="PROSITE" id="PS51071">
    <property type="entry name" value="HTH_RPIR"/>
    <property type="match status" value="1"/>
</dbReference>